<dbReference type="AlphaFoldDB" id="A0AAV7HB11"/>
<gene>
    <name evidence="1" type="ORF">IEQ34_005755</name>
</gene>
<accession>A0AAV7HB11</accession>
<sequence length="163" mass="18794">MYVFFVVVGEGRFICCLLLWDVEELLNNNQTEPNIRQVEADSEDSDDMDMDLIPCQPAKEWMAMAGIQTIQLQISLQTYSRGYLPSKHITFFTCDGKFCHEVVGLFYFFGTDIVLFSNTIAQFCRPGIEFGILYVAANIFVQKHQYSFPKNYCITTVLFFSQI</sequence>
<comment type="caution">
    <text evidence="1">The sequence shown here is derived from an EMBL/GenBank/DDBJ whole genome shotgun (WGS) entry which is preliminary data.</text>
</comment>
<reference evidence="1 2" key="1">
    <citation type="journal article" date="2021" name="Hortic Res">
        <title>Chromosome-scale assembly of the Dendrobium chrysotoxum genome enhances the understanding of orchid evolution.</title>
        <authorList>
            <person name="Zhang Y."/>
            <person name="Zhang G.Q."/>
            <person name="Zhang D."/>
            <person name="Liu X.D."/>
            <person name="Xu X.Y."/>
            <person name="Sun W.H."/>
            <person name="Yu X."/>
            <person name="Zhu X."/>
            <person name="Wang Z.W."/>
            <person name="Zhao X."/>
            <person name="Zhong W.Y."/>
            <person name="Chen H."/>
            <person name="Yin W.L."/>
            <person name="Huang T."/>
            <person name="Niu S.C."/>
            <person name="Liu Z.J."/>
        </authorList>
    </citation>
    <scope>NUCLEOTIDE SEQUENCE [LARGE SCALE GENOMIC DNA]</scope>
    <source>
        <strain evidence="1">Lindl</strain>
    </source>
</reference>
<name>A0AAV7HB11_DENCH</name>
<dbReference type="Proteomes" id="UP000775213">
    <property type="component" value="Unassembled WGS sequence"/>
</dbReference>
<proteinExistence type="predicted"/>
<protein>
    <submittedName>
        <fullName evidence="1">Uncharacterized protein</fullName>
    </submittedName>
</protein>
<dbReference type="EMBL" id="JAGFBR010000006">
    <property type="protein sequence ID" value="KAH0465652.1"/>
    <property type="molecule type" value="Genomic_DNA"/>
</dbReference>
<organism evidence="1 2">
    <name type="scientific">Dendrobium chrysotoxum</name>
    <name type="common">Orchid</name>
    <dbReference type="NCBI Taxonomy" id="161865"/>
    <lineage>
        <taxon>Eukaryota</taxon>
        <taxon>Viridiplantae</taxon>
        <taxon>Streptophyta</taxon>
        <taxon>Embryophyta</taxon>
        <taxon>Tracheophyta</taxon>
        <taxon>Spermatophyta</taxon>
        <taxon>Magnoliopsida</taxon>
        <taxon>Liliopsida</taxon>
        <taxon>Asparagales</taxon>
        <taxon>Orchidaceae</taxon>
        <taxon>Epidendroideae</taxon>
        <taxon>Malaxideae</taxon>
        <taxon>Dendrobiinae</taxon>
        <taxon>Dendrobium</taxon>
    </lineage>
</organism>
<keyword evidence="2" id="KW-1185">Reference proteome</keyword>
<evidence type="ECO:0000313" key="2">
    <source>
        <dbReference type="Proteomes" id="UP000775213"/>
    </source>
</evidence>
<evidence type="ECO:0000313" key="1">
    <source>
        <dbReference type="EMBL" id="KAH0465652.1"/>
    </source>
</evidence>